<organism evidence="2 3">
    <name type="scientific">Danxiaibacter flavus</name>
    <dbReference type="NCBI Taxonomy" id="3049108"/>
    <lineage>
        <taxon>Bacteria</taxon>
        <taxon>Pseudomonadati</taxon>
        <taxon>Bacteroidota</taxon>
        <taxon>Chitinophagia</taxon>
        <taxon>Chitinophagales</taxon>
        <taxon>Chitinophagaceae</taxon>
        <taxon>Danxiaibacter</taxon>
    </lineage>
</organism>
<feature type="transmembrane region" description="Helical" evidence="1">
    <location>
        <begin position="12"/>
        <end position="31"/>
    </location>
</feature>
<comment type="caution">
    <text evidence="2">The sequence shown here is derived from an EMBL/GenBank/DDBJ whole genome shotgun (WGS) entry which is preliminary data.</text>
</comment>
<keyword evidence="3" id="KW-1185">Reference proteome</keyword>
<sequence>MYNKFICTSNHILRNTAFLIVLLCPVFVSYGQQKEHFKPIHSVGLNIGHEHSFNGVDENGHRQVTVLPYWGLDYNFQFARKFAIGLHTDFITESFKVEKNLESGHKEVVERSYPIAPAVIGMYKPTEHWTFGLGLGGEFAKEENYFLSRLSAEYGVEIRNGWEVFGALQYDFRWNAYDTWTIGLGILKAFGKKEKHEN</sequence>
<keyword evidence="1" id="KW-0812">Transmembrane</keyword>
<reference evidence="2 3" key="1">
    <citation type="submission" date="2023-07" db="EMBL/GenBank/DDBJ databases">
        <authorList>
            <person name="Lian W.-H."/>
        </authorList>
    </citation>
    <scope>NUCLEOTIDE SEQUENCE [LARGE SCALE GENOMIC DNA]</scope>
    <source>
        <strain evidence="2 3">SYSU DXS3180</strain>
    </source>
</reference>
<evidence type="ECO:0000313" key="3">
    <source>
        <dbReference type="Proteomes" id="UP001560573"/>
    </source>
</evidence>
<keyword evidence="1" id="KW-1133">Transmembrane helix</keyword>
<dbReference type="RefSeq" id="WP_369331175.1">
    <property type="nucleotide sequence ID" value="NZ_JAULBC010000007.1"/>
</dbReference>
<name>A0ABV3ZIS9_9BACT</name>
<proteinExistence type="predicted"/>
<accession>A0ABV3ZIS9</accession>
<gene>
    <name evidence="2" type="ORF">QTN47_19835</name>
</gene>
<dbReference type="EMBL" id="JAULBC010000007">
    <property type="protein sequence ID" value="MEX6689767.1"/>
    <property type="molecule type" value="Genomic_DNA"/>
</dbReference>
<protein>
    <recommendedName>
        <fullName evidence="4">Outer membrane protein beta-barrel domain-containing protein</fullName>
    </recommendedName>
</protein>
<dbReference type="Proteomes" id="UP001560573">
    <property type="component" value="Unassembled WGS sequence"/>
</dbReference>
<evidence type="ECO:0008006" key="4">
    <source>
        <dbReference type="Google" id="ProtNLM"/>
    </source>
</evidence>
<evidence type="ECO:0000256" key="1">
    <source>
        <dbReference type="SAM" id="Phobius"/>
    </source>
</evidence>
<keyword evidence="1" id="KW-0472">Membrane</keyword>
<evidence type="ECO:0000313" key="2">
    <source>
        <dbReference type="EMBL" id="MEX6689767.1"/>
    </source>
</evidence>